<comment type="function">
    <text evidence="1">RNaseP catalyzes the removal of the 5'-leader sequence from pre-tRNA to produce the mature 5'-terminus. It can also cleave other RNA substrates such as 4.5S RNA. The protein component plays an auxiliary but essential role in vivo by binding to the 5'-leader sequence and broadening the substrate specificity of the ribozyme.</text>
</comment>
<accession>A0A7Z6SQ40</accession>
<dbReference type="InterPro" id="IPR020568">
    <property type="entry name" value="Ribosomal_Su5_D2-typ_SF"/>
</dbReference>
<evidence type="ECO:0000256" key="6">
    <source>
        <dbReference type="ARBA" id="ARBA00022884"/>
    </source>
</evidence>
<evidence type="ECO:0000256" key="4">
    <source>
        <dbReference type="ARBA" id="ARBA00022759"/>
    </source>
</evidence>
<proteinExistence type="predicted"/>
<dbReference type="NCBIfam" id="TIGR00188">
    <property type="entry name" value="rnpA"/>
    <property type="match status" value="1"/>
</dbReference>
<keyword evidence="4" id="KW-0255">Endonuclease</keyword>
<sequence length="92" mass="10570">FERVQKSLSVSKKVGNAVKRNLIKRRLRSLTLKHAALCQGLALVFVPRSDCCHLDFWALEKHFLEMLTSIKNYMNKALKGLKKGITHTYAKQ</sequence>
<keyword evidence="6" id="KW-0694">RNA-binding</keyword>
<dbReference type="Pfam" id="PF00825">
    <property type="entry name" value="Ribonuclease_P"/>
    <property type="match status" value="1"/>
</dbReference>
<dbReference type="EMBL" id="QELB01000156">
    <property type="protein sequence ID" value="RKU91194.1"/>
    <property type="molecule type" value="Genomic_DNA"/>
</dbReference>
<name>A0A7Z6SQ40_HELPX</name>
<evidence type="ECO:0000256" key="2">
    <source>
        <dbReference type="ARBA" id="ARBA00022694"/>
    </source>
</evidence>
<organism evidence="8 9">
    <name type="scientific">Helicobacter pylori</name>
    <name type="common">Campylobacter pylori</name>
    <dbReference type="NCBI Taxonomy" id="210"/>
    <lineage>
        <taxon>Bacteria</taxon>
        <taxon>Pseudomonadati</taxon>
        <taxon>Campylobacterota</taxon>
        <taxon>Epsilonproteobacteria</taxon>
        <taxon>Campylobacterales</taxon>
        <taxon>Helicobacteraceae</taxon>
        <taxon>Helicobacter</taxon>
    </lineage>
</organism>
<evidence type="ECO:0000256" key="3">
    <source>
        <dbReference type="ARBA" id="ARBA00022722"/>
    </source>
</evidence>
<evidence type="ECO:0000313" key="9">
    <source>
        <dbReference type="Proteomes" id="UP000272192"/>
    </source>
</evidence>
<comment type="caution">
    <text evidence="8">The sequence shown here is derived from an EMBL/GenBank/DDBJ whole genome shotgun (WGS) entry which is preliminary data.</text>
</comment>
<dbReference type="InterPro" id="IPR000100">
    <property type="entry name" value="RNase_P"/>
</dbReference>
<dbReference type="InterPro" id="IPR014721">
    <property type="entry name" value="Ribsml_uS5_D2-typ_fold_subgr"/>
</dbReference>
<dbReference type="AlphaFoldDB" id="A0A7Z6SQ40"/>
<keyword evidence="3" id="KW-0540">Nuclease</keyword>
<dbReference type="GO" id="GO:0004526">
    <property type="term" value="F:ribonuclease P activity"/>
    <property type="evidence" value="ECO:0007669"/>
    <property type="project" value="UniProtKB-UniRule"/>
</dbReference>
<dbReference type="GO" id="GO:0042781">
    <property type="term" value="F:3'-tRNA processing endoribonuclease activity"/>
    <property type="evidence" value="ECO:0007669"/>
    <property type="project" value="TreeGrafter"/>
</dbReference>
<keyword evidence="5" id="KW-0378">Hydrolase</keyword>
<dbReference type="InterPro" id="IPR020539">
    <property type="entry name" value="RNase_P_CS"/>
</dbReference>
<feature type="non-terminal residue" evidence="8">
    <location>
        <position position="1"/>
    </location>
</feature>
<dbReference type="SUPFAM" id="SSF54211">
    <property type="entry name" value="Ribosomal protein S5 domain 2-like"/>
    <property type="match status" value="1"/>
</dbReference>
<dbReference type="PANTHER" id="PTHR33992:SF1">
    <property type="entry name" value="RIBONUCLEASE P PROTEIN COMPONENT"/>
    <property type="match status" value="1"/>
</dbReference>
<dbReference type="GO" id="GO:0000049">
    <property type="term" value="F:tRNA binding"/>
    <property type="evidence" value="ECO:0007669"/>
    <property type="project" value="InterPro"/>
</dbReference>
<dbReference type="GO" id="GO:0030677">
    <property type="term" value="C:ribonuclease P complex"/>
    <property type="evidence" value="ECO:0007669"/>
    <property type="project" value="TreeGrafter"/>
</dbReference>
<evidence type="ECO:0000313" key="8">
    <source>
        <dbReference type="EMBL" id="RKU91194.1"/>
    </source>
</evidence>
<dbReference type="Proteomes" id="UP000272192">
    <property type="component" value="Unassembled WGS sequence"/>
</dbReference>
<evidence type="ECO:0000256" key="7">
    <source>
        <dbReference type="NCBIfam" id="TIGR00188"/>
    </source>
</evidence>
<protein>
    <recommendedName>
        <fullName evidence="7">Ribonuclease P protein component</fullName>
        <ecNumber evidence="7">3.1.26.5</ecNumber>
    </recommendedName>
</protein>
<dbReference type="PROSITE" id="PS00648">
    <property type="entry name" value="RIBONUCLEASE_P"/>
    <property type="match status" value="1"/>
</dbReference>
<reference evidence="8 9" key="1">
    <citation type="submission" date="2018-04" db="EMBL/GenBank/DDBJ databases">
        <title>Complete genome sequences of Helicobacter pylori.</title>
        <authorList>
            <person name="Palau M."/>
            <person name="Minana-Galbis D."/>
        </authorList>
    </citation>
    <scope>NUCLEOTIDE SEQUENCE [LARGE SCALE GENOMIC DNA]</scope>
    <source>
        <strain evidence="8 9">B518</strain>
    </source>
</reference>
<gene>
    <name evidence="8" type="primary">rnpA</name>
    <name evidence="8" type="ORF">DB721_09050</name>
</gene>
<evidence type="ECO:0000256" key="1">
    <source>
        <dbReference type="ARBA" id="ARBA00002663"/>
    </source>
</evidence>
<dbReference type="EC" id="3.1.26.5" evidence="7"/>
<dbReference type="Gene3D" id="3.30.230.10">
    <property type="match status" value="1"/>
</dbReference>
<dbReference type="PANTHER" id="PTHR33992">
    <property type="entry name" value="RIBONUCLEASE P PROTEIN COMPONENT"/>
    <property type="match status" value="1"/>
</dbReference>
<evidence type="ECO:0000256" key="5">
    <source>
        <dbReference type="ARBA" id="ARBA00022801"/>
    </source>
</evidence>
<keyword evidence="2" id="KW-0819">tRNA processing</keyword>